<dbReference type="AlphaFoldDB" id="A0A0K2SR51"/>
<name>A0A0K2SR51_LIMPI</name>
<accession>A0A0K2SR51</accession>
<dbReference type="RefSeq" id="WP_068140847.1">
    <property type="nucleotide sequence ID" value="NZ_AP014924.1"/>
</dbReference>
<gene>
    <name evidence="1" type="ORF">LIP_3487</name>
</gene>
<sequence>MVAPWGPLMQDVARIHVEELLEQARRDRVTRALRQGRSALPPQRPSLIHRLRRWVEHRAARMNVRRPVL</sequence>
<protein>
    <submittedName>
        <fullName evidence="1">Uncharacterized protein</fullName>
    </submittedName>
</protein>
<organism evidence="1 2">
    <name type="scientific">Limnochorda pilosa</name>
    <dbReference type="NCBI Taxonomy" id="1555112"/>
    <lineage>
        <taxon>Bacteria</taxon>
        <taxon>Bacillati</taxon>
        <taxon>Bacillota</taxon>
        <taxon>Limnochordia</taxon>
        <taxon>Limnochordales</taxon>
        <taxon>Limnochordaceae</taxon>
        <taxon>Limnochorda</taxon>
    </lineage>
</organism>
<dbReference type="Proteomes" id="UP000065807">
    <property type="component" value="Chromosome"/>
</dbReference>
<evidence type="ECO:0000313" key="1">
    <source>
        <dbReference type="EMBL" id="BAS29299.1"/>
    </source>
</evidence>
<proteinExistence type="predicted"/>
<reference evidence="2" key="2">
    <citation type="journal article" date="2016" name="Int. J. Syst. Evol. Microbiol.">
        <title>Complete genome sequence and cell structure of Limnochorda pilosa, a Gram-negative spore-former within the phylum Firmicutes.</title>
        <authorList>
            <person name="Watanabe M."/>
            <person name="Kojima H."/>
            <person name="Fukui M."/>
        </authorList>
    </citation>
    <scope>NUCLEOTIDE SEQUENCE [LARGE SCALE GENOMIC DNA]</scope>
    <source>
        <strain evidence="2">HC45</strain>
    </source>
</reference>
<reference evidence="2" key="1">
    <citation type="submission" date="2015-07" db="EMBL/GenBank/DDBJ databases">
        <title>Complete genome sequence and phylogenetic analysis of Limnochorda pilosa.</title>
        <authorList>
            <person name="Watanabe M."/>
            <person name="Kojima H."/>
            <person name="Fukui M."/>
        </authorList>
    </citation>
    <scope>NUCLEOTIDE SEQUENCE [LARGE SCALE GENOMIC DNA]</scope>
    <source>
        <strain evidence="2">HC45</strain>
    </source>
</reference>
<evidence type="ECO:0000313" key="2">
    <source>
        <dbReference type="Proteomes" id="UP000065807"/>
    </source>
</evidence>
<dbReference type="EMBL" id="AP014924">
    <property type="protein sequence ID" value="BAS29299.1"/>
    <property type="molecule type" value="Genomic_DNA"/>
</dbReference>
<keyword evidence="2" id="KW-1185">Reference proteome</keyword>
<dbReference type="KEGG" id="lpil:LIP_3487"/>
<dbReference type="STRING" id="1555112.LIP_3487"/>